<feature type="transmembrane region" description="Helical" evidence="1">
    <location>
        <begin position="371"/>
        <end position="390"/>
    </location>
</feature>
<evidence type="ECO:0000256" key="1">
    <source>
        <dbReference type="SAM" id="Phobius"/>
    </source>
</evidence>
<organism evidence="2 3">
    <name type="scientific">Nonomuraea indica</name>
    <dbReference type="NCBI Taxonomy" id="1581193"/>
    <lineage>
        <taxon>Bacteria</taxon>
        <taxon>Bacillati</taxon>
        <taxon>Actinomycetota</taxon>
        <taxon>Actinomycetes</taxon>
        <taxon>Streptosporangiales</taxon>
        <taxon>Streptosporangiaceae</taxon>
        <taxon>Nonomuraea</taxon>
    </lineage>
</organism>
<accession>A0ABW8AEW2</accession>
<evidence type="ECO:0000313" key="3">
    <source>
        <dbReference type="Proteomes" id="UP001612928"/>
    </source>
</evidence>
<sequence length="414" mass="44065">MTDKTLHVQGAGFDRSAVNLQHTTEDLLALLELGDGTTIDIDAASELPVGALGLVGEAARMRYNRGFTGFRERLTDGARSASAMAAVITANKDGYAQAEHAGVRAMLALRDGGESLDPGLLQGSGSYSSANPLFPPPSGGREWQQMSLLFGAAGGGLATLKLDDMMAKRKYISWFSDHDEVYYANQKINKAQNGTWSEKKQAEQLKAQAIKSRAALQSSRTAAVLKAAAGMSFTAAMGAALWMSALVLSDRELDSHVSYWAEIARGLDELFGGGDPSGREALAAAWSGDAMEAADKKLRAFMTAGIQLSDRAVAHAYDLAQAVQTLNHMHDLAFALTAAELFALALVRMWYPINPVTALSLQEAIGRKLTLTVMALHTALVGIMGTVLYAGMDAQSRNYGTEGVPAQDFPMTEA</sequence>
<gene>
    <name evidence="2" type="ORF">ACIBP5_35640</name>
</gene>
<keyword evidence="1" id="KW-0812">Transmembrane</keyword>
<evidence type="ECO:0000313" key="2">
    <source>
        <dbReference type="EMBL" id="MFI7445330.1"/>
    </source>
</evidence>
<keyword evidence="1" id="KW-0472">Membrane</keyword>
<protein>
    <submittedName>
        <fullName evidence="2">Uncharacterized protein</fullName>
    </submittedName>
</protein>
<comment type="caution">
    <text evidence="2">The sequence shown here is derived from an EMBL/GenBank/DDBJ whole genome shotgun (WGS) entry which is preliminary data.</text>
</comment>
<dbReference type="RefSeq" id="WP_397025769.1">
    <property type="nucleotide sequence ID" value="NZ_JBITMB010000013.1"/>
</dbReference>
<keyword evidence="1" id="KW-1133">Transmembrane helix</keyword>
<dbReference type="EMBL" id="JBITMB010000013">
    <property type="protein sequence ID" value="MFI7445330.1"/>
    <property type="molecule type" value="Genomic_DNA"/>
</dbReference>
<proteinExistence type="predicted"/>
<keyword evidence="3" id="KW-1185">Reference proteome</keyword>
<dbReference type="Proteomes" id="UP001612928">
    <property type="component" value="Unassembled WGS sequence"/>
</dbReference>
<feature type="transmembrane region" description="Helical" evidence="1">
    <location>
        <begin position="332"/>
        <end position="351"/>
    </location>
</feature>
<name>A0ABW8AEW2_9ACTN</name>
<reference evidence="2 3" key="1">
    <citation type="submission" date="2024-10" db="EMBL/GenBank/DDBJ databases">
        <title>The Natural Products Discovery Center: Release of the First 8490 Sequenced Strains for Exploring Actinobacteria Biosynthetic Diversity.</title>
        <authorList>
            <person name="Kalkreuter E."/>
            <person name="Kautsar S.A."/>
            <person name="Yang D."/>
            <person name="Bader C.D."/>
            <person name="Teijaro C.N."/>
            <person name="Fluegel L."/>
            <person name="Davis C.M."/>
            <person name="Simpson J.R."/>
            <person name="Lauterbach L."/>
            <person name="Steele A.D."/>
            <person name="Gui C."/>
            <person name="Meng S."/>
            <person name="Li G."/>
            <person name="Viehrig K."/>
            <person name="Ye F."/>
            <person name="Su P."/>
            <person name="Kiefer A.F."/>
            <person name="Nichols A."/>
            <person name="Cepeda A.J."/>
            <person name="Yan W."/>
            <person name="Fan B."/>
            <person name="Jiang Y."/>
            <person name="Adhikari A."/>
            <person name="Zheng C.-J."/>
            <person name="Schuster L."/>
            <person name="Cowan T.M."/>
            <person name="Smanski M.J."/>
            <person name="Chevrette M.G."/>
            <person name="De Carvalho L.P.S."/>
            <person name="Shen B."/>
        </authorList>
    </citation>
    <scope>NUCLEOTIDE SEQUENCE [LARGE SCALE GENOMIC DNA]</scope>
    <source>
        <strain evidence="2 3">NPDC049503</strain>
    </source>
</reference>
<feature type="transmembrane region" description="Helical" evidence="1">
    <location>
        <begin position="227"/>
        <end position="248"/>
    </location>
</feature>